<evidence type="ECO:0000313" key="1">
    <source>
        <dbReference type="EMBL" id="OAS99543.1"/>
    </source>
</evidence>
<proteinExistence type="predicted"/>
<name>A0ABX2VQL3_AJEDR</name>
<dbReference type="Proteomes" id="UP000002039">
    <property type="component" value="Unassembled WGS sequence"/>
</dbReference>
<sequence length="135" mass="14897">MSDHYQASYRHLYNFSDHFLSADEAGVLLSITASSSLSALPLHLIFRPVINSLPFSDQSLTSSSAVPLFTCLLQSHRPMIIFFLSAQSLTRHMQICLGSLSMVLTPQCISTISLSMRDESPGTCKIQVIKAMQMS</sequence>
<reference evidence="2" key="1">
    <citation type="journal article" date="2015" name="PLoS Genet.">
        <title>The dynamic genome and transcriptome of the human fungal pathogen Blastomyces and close relative Emmonsia.</title>
        <authorList>
            <person name="Munoz J.F."/>
            <person name="Gauthier G.M."/>
            <person name="Desjardins C.A."/>
            <person name="Gallo J.E."/>
            <person name="Holder J."/>
            <person name="Sullivan T.D."/>
            <person name="Marty A.J."/>
            <person name="Carmen J.C."/>
            <person name="Chen Z."/>
            <person name="Ding L."/>
            <person name="Gujja S."/>
            <person name="Magrini V."/>
            <person name="Misas E."/>
            <person name="Mitreva M."/>
            <person name="Priest M."/>
            <person name="Saif S."/>
            <person name="Whiston E.A."/>
            <person name="Young S."/>
            <person name="Zeng Q."/>
            <person name="Goldman W.E."/>
            <person name="Mardis E.R."/>
            <person name="Taylor J.W."/>
            <person name="McEwen J.G."/>
            <person name="Clay O.K."/>
            <person name="Klein B.S."/>
            <person name="Cuomo C.A."/>
        </authorList>
    </citation>
    <scope>NUCLEOTIDE SEQUENCE [LARGE SCALE GENOMIC DNA]</scope>
    <source>
        <strain evidence="2">ER-3 / ATCC MYA-2586</strain>
    </source>
</reference>
<gene>
    <name evidence="1" type="ORF">BDCG_16191</name>
</gene>
<keyword evidence="2" id="KW-1185">Reference proteome</keyword>
<dbReference type="EMBL" id="EQ999973">
    <property type="protein sequence ID" value="OAS99543.1"/>
    <property type="molecule type" value="Genomic_DNA"/>
</dbReference>
<accession>A0ABX2VQL3</accession>
<dbReference type="GeneID" id="69031083"/>
<protein>
    <submittedName>
        <fullName evidence="1">Uncharacterized protein</fullName>
    </submittedName>
</protein>
<dbReference type="RefSeq" id="XP_045279271.1">
    <property type="nucleotide sequence ID" value="XM_045425448.1"/>
</dbReference>
<evidence type="ECO:0000313" key="2">
    <source>
        <dbReference type="Proteomes" id="UP000002039"/>
    </source>
</evidence>
<organism evidence="1 2">
    <name type="scientific">Ajellomyces dermatitidis (strain ER-3 / ATCC MYA-2586)</name>
    <name type="common">Blastomyces dermatitidis</name>
    <dbReference type="NCBI Taxonomy" id="559297"/>
    <lineage>
        <taxon>Eukaryota</taxon>
        <taxon>Fungi</taxon>
        <taxon>Dikarya</taxon>
        <taxon>Ascomycota</taxon>
        <taxon>Pezizomycotina</taxon>
        <taxon>Eurotiomycetes</taxon>
        <taxon>Eurotiomycetidae</taxon>
        <taxon>Onygenales</taxon>
        <taxon>Ajellomycetaceae</taxon>
        <taxon>Blastomyces</taxon>
    </lineage>
</organism>